<dbReference type="Gene3D" id="3.90.180.10">
    <property type="entry name" value="Medium-chain alcohol dehydrogenases, catalytic domain"/>
    <property type="match status" value="1"/>
</dbReference>
<evidence type="ECO:0000256" key="2">
    <source>
        <dbReference type="ARBA" id="ARBA00011245"/>
    </source>
</evidence>
<feature type="domain" description="Enoyl reductase (ER)" evidence="6">
    <location>
        <begin position="15"/>
        <end position="351"/>
    </location>
</feature>
<dbReference type="EMBL" id="JYKN01000254">
    <property type="protein sequence ID" value="KKK25103.1"/>
    <property type="molecule type" value="Genomic_DNA"/>
</dbReference>
<dbReference type="SUPFAM" id="SSF51735">
    <property type="entry name" value="NAD(P)-binding Rossmann-fold domains"/>
    <property type="match status" value="1"/>
</dbReference>
<keyword evidence="8" id="KW-1185">Reference proteome</keyword>
<reference evidence="7 8" key="1">
    <citation type="submission" date="2015-02" db="EMBL/GenBank/DDBJ databases">
        <title>Draft Genome Sequences of Two Closely-Related Aflatoxigenic Aspergillus Species Obtained from the Cote d'Ivoire.</title>
        <authorList>
            <person name="Moore G.G."/>
            <person name="Beltz S.B."/>
            <person name="Mack B.M."/>
        </authorList>
    </citation>
    <scope>NUCLEOTIDE SEQUENCE [LARGE SCALE GENOMIC DNA]</scope>
    <source>
        <strain evidence="7 8">SRRC1432</strain>
    </source>
</reference>
<keyword evidence="5" id="KW-0560">Oxidoreductase</keyword>
<evidence type="ECO:0000313" key="7">
    <source>
        <dbReference type="EMBL" id="KKK25103.1"/>
    </source>
</evidence>
<comment type="similarity">
    <text evidence="1">Belongs to the zinc-containing alcohol dehydrogenase family.</text>
</comment>
<proteinExistence type="inferred from homology"/>
<gene>
    <name evidence="7" type="ORF">AOCH_003279</name>
</gene>
<protein>
    <recommendedName>
        <fullName evidence="6">Enoyl reductase (ER) domain-containing protein</fullName>
    </recommendedName>
</protein>
<evidence type="ECO:0000256" key="3">
    <source>
        <dbReference type="ARBA" id="ARBA00022741"/>
    </source>
</evidence>
<evidence type="ECO:0000256" key="5">
    <source>
        <dbReference type="ARBA" id="ARBA00023002"/>
    </source>
</evidence>
<dbReference type="SMART" id="SM00829">
    <property type="entry name" value="PKS_ER"/>
    <property type="match status" value="1"/>
</dbReference>
<evidence type="ECO:0000256" key="4">
    <source>
        <dbReference type="ARBA" id="ARBA00022857"/>
    </source>
</evidence>
<dbReference type="InterPro" id="IPR020843">
    <property type="entry name" value="ER"/>
</dbReference>
<organism evidence="7 8">
    <name type="scientific">Aspergillus ochraceoroseus</name>
    <dbReference type="NCBI Taxonomy" id="138278"/>
    <lineage>
        <taxon>Eukaryota</taxon>
        <taxon>Fungi</taxon>
        <taxon>Dikarya</taxon>
        <taxon>Ascomycota</taxon>
        <taxon>Pezizomycotina</taxon>
        <taxon>Eurotiomycetes</taxon>
        <taxon>Eurotiomycetidae</taxon>
        <taxon>Eurotiales</taxon>
        <taxon>Aspergillaceae</taxon>
        <taxon>Aspergillus</taxon>
        <taxon>Aspergillus subgen. Nidulantes</taxon>
    </lineage>
</organism>
<evidence type="ECO:0000313" key="8">
    <source>
        <dbReference type="Proteomes" id="UP000034947"/>
    </source>
</evidence>
<dbReference type="InterPro" id="IPR011032">
    <property type="entry name" value="GroES-like_sf"/>
</dbReference>
<dbReference type="InterPro" id="IPR013149">
    <property type="entry name" value="ADH-like_C"/>
</dbReference>
<accession>A0A0F8V014</accession>
<evidence type="ECO:0000259" key="6">
    <source>
        <dbReference type="SMART" id="SM00829"/>
    </source>
</evidence>
<dbReference type="VEuPathDB" id="FungiDB:P175DRAFT_0525698"/>
<keyword evidence="4" id="KW-0521">NADP</keyword>
<name>A0A0F8V014_9EURO</name>
<dbReference type="InterPro" id="IPR047122">
    <property type="entry name" value="Trans-enoyl_RdTase-like"/>
</dbReference>
<dbReference type="GO" id="GO:0000166">
    <property type="term" value="F:nucleotide binding"/>
    <property type="evidence" value="ECO:0007669"/>
    <property type="project" value="UniProtKB-KW"/>
</dbReference>
<dbReference type="CDD" id="cd08249">
    <property type="entry name" value="enoyl_reductase_like"/>
    <property type="match status" value="1"/>
</dbReference>
<dbReference type="Gene3D" id="3.40.50.720">
    <property type="entry name" value="NAD(P)-binding Rossmann-like Domain"/>
    <property type="match status" value="1"/>
</dbReference>
<dbReference type="PANTHER" id="PTHR45348:SF1">
    <property type="entry name" value="TRANS-ENOYL REDUCTASE STHE"/>
    <property type="match status" value="1"/>
</dbReference>
<comment type="caution">
    <text evidence="7">The sequence shown here is derived from an EMBL/GenBank/DDBJ whole genome shotgun (WGS) entry which is preliminary data.</text>
</comment>
<dbReference type="AlphaFoldDB" id="A0A0F8V014"/>
<dbReference type="Pfam" id="PF00107">
    <property type="entry name" value="ADH_zinc_N"/>
    <property type="match status" value="1"/>
</dbReference>
<dbReference type="GO" id="GO:0016651">
    <property type="term" value="F:oxidoreductase activity, acting on NAD(P)H"/>
    <property type="evidence" value="ECO:0007669"/>
    <property type="project" value="InterPro"/>
</dbReference>
<dbReference type="OrthoDB" id="48317at2759"/>
<dbReference type="PANTHER" id="PTHR45348">
    <property type="entry name" value="HYPOTHETICAL OXIDOREDUCTASE (EUROFUNG)"/>
    <property type="match status" value="1"/>
</dbReference>
<comment type="subunit">
    <text evidence="2">Monomer.</text>
</comment>
<dbReference type="Pfam" id="PF08240">
    <property type="entry name" value="ADH_N"/>
    <property type="match status" value="1"/>
</dbReference>
<dbReference type="InterPro" id="IPR013154">
    <property type="entry name" value="ADH-like_N"/>
</dbReference>
<dbReference type="Proteomes" id="UP000034947">
    <property type="component" value="Unassembled WGS sequence"/>
</dbReference>
<keyword evidence="3" id="KW-0547">Nucleotide-binding</keyword>
<evidence type="ECO:0000256" key="1">
    <source>
        <dbReference type="ARBA" id="ARBA00008072"/>
    </source>
</evidence>
<dbReference type="InterPro" id="IPR036291">
    <property type="entry name" value="NAD(P)-bd_dom_sf"/>
</dbReference>
<dbReference type="SUPFAM" id="SSF50129">
    <property type="entry name" value="GroES-like"/>
    <property type="match status" value="1"/>
</dbReference>
<sequence>METHKLQHYQTVIVARNNQYTINEHAPIPEVEPDAVLIRSEAVAINPVDANSIRNFAFDGTAAGFDVAGTVVAVGKEVDCGLQTGDRVGATVHGMNPVRPADGAFAQYVVAAADLTMKIPADLPIESAASLPLGVGTAGLALRSLTLDKNVSDGVGGHPVLVNGGSTATGTLAIQLLRHAGHRPIATCSPSNFDLVRKGGAEAVFDYRSPSCAIDIRAYTRNGLRYVMDCISETASMELCYAAIGRAGGRYTALHPYSSRIAATRPTVKADWVFQPALFGRDVNWPSPFGRPADPALRAFAKHFYQEAQKLLEQGQLRPHPVSVSSDGFPGIIAAVGQMQEKRVSGAKLVCRIP</sequence>